<keyword evidence="3" id="KW-1185">Reference proteome</keyword>
<evidence type="ECO:0000313" key="2">
    <source>
        <dbReference type="EMBL" id="GIX67331.1"/>
    </source>
</evidence>
<dbReference type="Proteomes" id="UP001054945">
    <property type="component" value="Unassembled WGS sequence"/>
</dbReference>
<dbReference type="AlphaFoldDB" id="A0AAV4M7E8"/>
<accession>A0AAV4M7E8</accession>
<keyword evidence="1" id="KW-1133">Transmembrane helix</keyword>
<name>A0AAV4M7E8_CAEEX</name>
<feature type="transmembrane region" description="Helical" evidence="1">
    <location>
        <begin position="110"/>
        <end position="128"/>
    </location>
</feature>
<dbReference type="EMBL" id="BPLR01019391">
    <property type="protein sequence ID" value="GIX67331.1"/>
    <property type="molecule type" value="Genomic_DNA"/>
</dbReference>
<sequence>MADLWQTSIMACDLDKSVEKEKEDFFLFFRTEKSRNSSINNARLDGCSDIFSVEDFVVHMIDRSLKKYFSEMNSMEAETRPLSEQVNGRCFLQLLISLPPTIMDGKSFRLLVNGVILFSVLFLMYWNLVF</sequence>
<protein>
    <submittedName>
        <fullName evidence="2">Uncharacterized protein</fullName>
    </submittedName>
</protein>
<reference evidence="2 3" key="1">
    <citation type="submission" date="2021-06" db="EMBL/GenBank/DDBJ databases">
        <title>Caerostris extrusa draft genome.</title>
        <authorList>
            <person name="Kono N."/>
            <person name="Arakawa K."/>
        </authorList>
    </citation>
    <scope>NUCLEOTIDE SEQUENCE [LARGE SCALE GENOMIC DNA]</scope>
</reference>
<organism evidence="2 3">
    <name type="scientific">Caerostris extrusa</name>
    <name type="common">Bark spider</name>
    <name type="synonym">Caerostris bankana</name>
    <dbReference type="NCBI Taxonomy" id="172846"/>
    <lineage>
        <taxon>Eukaryota</taxon>
        <taxon>Metazoa</taxon>
        <taxon>Ecdysozoa</taxon>
        <taxon>Arthropoda</taxon>
        <taxon>Chelicerata</taxon>
        <taxon>Arachnida</taxon>
        <taxon>Araneae</taxon>
        <taxon>Araneomorphae</taxon>
        <taxon>Entelegynae</taxon>
        <taxon>Araneoidea</taxon>
        <taxon>Araneidae</taxon>
        <taxon>Caerostris</taxon>
    </lineage>
</organism>
<proteinExistence type="predicted"/>
<keyword evidence="1" id="KW-0472">Membrane</keyword>
<evidence type="ECO:0000313" key="3">
    <source>
        <dbReference type="Proteomes" id="UP001054945"/>
    </source>
</evidence>
<keyword evidence="1" id="KW-0812">Transmembrane</keyword>
<gene>
    <name evidence="2" type="ORF">CEXT_294011</name>
</gene>
<evidence type="ECO:0000256" key="1">
    <source>
        <dbReference type="SAM" id="Phobius"/>
    </source>
</evidence>
<comment type="caution">
    <text evidence="2">The sequence shown here is derived from an EMBL/GenBank/DDBJ whole genome shotgun (WGS) entry which is preliminary data.</text>
</comment>